<keyword evidence="1" id="KW-1133">Transmembrane helix</keyword>
<keyword evidence="2" id="KW-1185">Reference proteome</keyword>
<organism evidence="2 4">
    <name type="scientific">Geotrypetes seraphini</name>
    <name type="common">Gaboon caecilian</name>
    <name type="synonym">Caecilia seraphini</name>
    <dbReference type="NCBI Taxonomy" id="260995"/>
    <lineage>
        <taxon>Eukaryota</taxon>
        <taxon>Metazoa</taxon>
        <taxon>Chordata</taxon>
        <taxon>Craniata</taxon>
        <taxon>Vertebrata</taxon>
        <taxon>Euteleostomi</taxon>
        <taxon>Amphibia</taxon>
        <taxon>Gymnophiona</taxon>
        <taxon>Geotrypetes</taxon>
    </lineage>
</organism>
<dbReference type="RefSeq" id="XP_033779777.1">
    <property type="nucleotide sequence ID" value="XM_033923886.1"/>
</dbReference>
<feature type="transmembrane region" description="Helical" evidence="1">
    <location>
        <begin position="136"/>
        <end position="168"/>
    </location>
</feature>
<reference evidence="3 4" key="1">
    <citation type="submission" date="2025-04" db="UniProtKB">
        <authorList>
            <consortium name="RefSeq"/>
        </authorList>
    </citation>
    <scope>IDENTIFICATION</scope>
</reference>
<feature type="transmembrane region" description="Helical" evidence="1">
    <location>
        <begin position="56"/>
        <end position="74"/>
    </location>
</feature>
<dbReference type="InterPro" id="IPR040350">
    <property type="entry name" value="TMEM272"/>
</dbReference>
<keyword evidence="1" id="KW-0472">Membrane</keyword>
<dbReference type="PANTHER" id="PTHR33444">
    <property type="entry name" value="SI:DKEY-19B23.12-RELATED"/>
    <property type="match status" value="1"/>
</dbReference>
<name>A0A6P8NTT2_GEOSA</name>
<dbReference type="RefSeq" id="XP_033779776.1">
    <property type="nucleotide sequence ID" value="XM_033923885.1"/>
</dbReference>
<evidence type="ECO:0000313" key="2">
    <source>
        <dbReference type="Proteomes" id="UP000515159"/>
    </source>
</evidence>
<gene>
    <name evidence="3 4" type="primary">LOC117350015</name>
</gene>
<evidence type="ECO:0000256" key="1">
    <source>
        <dbReference type="SAM" id="Phobius"/>
    </source>
</evidence>
<proteinExistence type="predicted"/>
<feature type="transmembrane region" description="Helical" evidence="1">
    <location>
        <begin position="31"/>
        <end position="49"/>
    </location>
</feature>
<dbReference type="OrthoDB" id="6157510at2759"/>
<dbReference type="PANTHER" id="PTHR33444:SF10">
    <property type="entry name" value="NOVEL PROTEIN"/>
    <property type="match status" value="1"/>
</dbReference>
<feature type="transmembrane region" description="Helical" evidence="1">
    <location>
        <begin position="94"/>
        <end position="115"/>
    </location>
</feature>
<dbReference type="KEGG" id="gsh:117350015"/>
<dbReference type="AlphaFoldDB" id="A0A6P8NTT2"/>
<sequence>MAENEACPSSPLLQAMQHQVLPTPLSVGGKILGAALAIANIAVGAVYLGQCPKQKLIPHYLIVSGSGGLLYLALSCLPCGGNGREPLPPSLPTVIVRGLLLFFLFVYFIVGNVWVYSIYLPDFEHQESPKYCQRQLYLYAFWILTLHYILLGALLVVVACLFICLSALRASLPWGSSGSS</sequence>
<protein>
    <submittedName>
        <fullName evidence="3 4">Transmembrane protein 272-like</fullName>
    </submittedName>
</protein>
<dbReference type="Proteomes" id="UP000515159">
    <property type="component" value="Chromosome 16"/>
</dbReference>
<evidence type="ECO:0000313" key="4">
    <source>
        <dbReference type="RefSeq" id="XP_033779777.1"/>
    </source>
</evidence>
<keyword evidence="1" id="KW-0812">Transmembrane</keyword>
<dbReference type="GeneID" id="117350015"/>
<accession>A0A6P8NTT2</accession>
<evidence type="ECO:0000313" key="3">
    <source>
        <dbReference type="RefSeq" id="XP_033779776.1"/>
    </source>
</evidence>